<proteinExistence type="predicted"/>
<comment type="caution">
    <text evidence="2">The sequence shown here is derived from an EMBL/GenBank/DDBJ whole genome shotgun (WGS) entry which is preliminary data.</text>
</comment>
<name>A0ABR0LJY2_9PEZI</name>
<dbReference type="InterPro" id="IPR013785">
    <property type="entry name" value="Aldolase_TIM"/>
</dbReference>
<dbReference type="Proteomes" id="UP001357485">
    <property type="component" value="Unassembled WGS sequence"/>
</dbReference>
<evidence type="ECO:0000256" key="1">
    <source>
        <dbReference type="SAM" id="MobiDB-lite"/>
    </source>
</evidence>
<organism evidence="2 3">
    <name type="scientific">Cryomyces antarcticus</name>
    <dbReference type="NCBI Taxonomy" id="329879"/>
    <lineage>
        <taxon>Eukaryota</taxon>
        <taxon>Fungi</taxon>
        <taxon>Dikarya</taxon>
        <taxon>Ascomycota</taxon>
        <taxon>Pezizomycotina</taxon>
        <taxon>Dothideomycetes</taxon>
        <taxon>Dothideomycetes incertae sedis</taxon>
        <taxon>Cryomyces</taxon>
    </lineage>
</organism>
<keyword evidence="3" id="KW-1185">Reference proteome</keyword>
<feature type="region of interest" description="Disordered" evidence="1">
    <location>
        <begin position="46"/>
        <end position="93"/>
    </location>
</feature>
<feature type="compositionally biased region" description="Polar residues" evidence="1">
    <location>
        <begin position="70"/>
        <end position="81"/>
    </location>
</feature>
<sequence>VWTAGQVIGLIHDIPTCAELVHRIEAEAVETLSKATSLIVSEDELPGTETIAGKKVQDPSAGKSNAGEPGNSTVGKDQNNPGAEIWGVGKSKL</sequence>
<protein>
    <submittedName>
        <fullName evidence="2">Uncharacterized protein</fullName>
    </submittedName>
</protein>
<accession>A0ABR0LJY2</accession>
<evidence type="ECO:0000313" key="2">
    <source>
        <dbReference type="EMBL" id="KAK5187987.1"/>
    </source>
</evidence>
<dbReference type="Gene3D" id="3.20.20.70">
    <property type="entry name" value="Aldolase class I"/>
    <property type="match status" value="1"/>
</dbReference>
<evidence type="ECO:0000313" key="3">
    <source>
        <dbReference type="Proteomes" id="UP001357485"/>
    </source>
</evidence>
<reference evidence="2 3" key="1">
    <citation type="submission" date="2023-08" db="EMBL/GenBank/DDBJ databases">
        <title>Black Yeasts Isolated from many extreme environments.</title>
        <authorList>
            <person name="Coleine C."/>
            <person name="Stajich J.E."/>
            <person name="Selbmann L."/>
        </authorList>
    </citation>
    <scope>NUCLEOTIDE SEQUENCE [LARGE SCALE GENOMIC DNA]</scope>
    <source>
        <strain evidence="2 3">CCFEE 536</strain>
    </source>
</reference>
<feature type="non-terminal residue" evidence="2">
    <location>
        <position position="1"/>
    </location>
</feature>
<gene>
    <name evidence="2" type="ORF">LTR16_009013</name>
</gene>
<dbReference type="EMBL" id="JAVRRA010018676">
    <property type="protein sequence ID" value="KAK5187987.1"/>
    <property type="molecule type" value="Genomic_DNA"/>
</dbReference>